<protein>
    <recommendedName>
        <fullName evidence="4">Lipoprotein</fullName>
    </recommendedName>
</protein>
<reference evidence="2 3" key="1">
    <citation type="submission" date="2017-02" db="EMBL/GenBank/DDBJ databases">
        <authorList>
            <person name="Peterson S.W."/>
        </authorList>
    </citation>
    <scope>NUCLEOTIDE SEQUENCE [LARGE SCALE GENOMIC DNA]</scope>
    <source>
        <strain evidence="2 3">DSM 16080</strain>
    </source>
</reference>
<evidence type="ECO:0000313" key="2">
    <source>
        <dbReference type="EMBL" id="SKA77878.1"/>
    </source>
</evidence>
<name>A0A1T4WLX7_9BACT</name>
<accession>A0A1T4WLX7</accession>
<proteinExistence type="predicted"/>
<keyword evidence="3" id="KW-1185">Reference proteome</keyword>
<evidence type="ECO:0000313" key="3">
    <source>
        <dbReference type="Proteomes" id="UP000190027"/>
    </source>
</evidence>
<feature type="compositionally biased region" description="Basic and acidic residues" evidence="1">
    <location>
        <begin position="213"/>
        <end position="227"/>
    </location>
</feature>
<dbReference type="Proteomes" id="UP000190027">
    <property type="component" value="Unassembled WGS sequence"/>
</dbReference>
<feature type="region of interest" description="Disordered" evidence="1">
    <location>
        <begin position="201"/>
        <end position="227"/>
    </location>
</feature>
<evidence type="ECO:0000256" key="1">
    <source>
        <dbReference type="SAM" id="MobiDB-lite"/>
    </source>
</evidence>
<dbReference type="STRING" id="1121449.SAMN02745704_01057"/>
<evidence type="ECO:0008006" key="4">
    <source>
        <dbReference type="Google" id="ProtNLM"/>
    </source>
</evidence>
<organism evidence="2 3">
    <name type="scientific">Paucidesulfovibrio gracilis DSM 16080</name>
    <dbReference type="NCBI Taxonomy" id="1121449"/>
    <lineage>
        <taxon>Bacteria</taxon>
        <taxon>Pseudomonadati</taxon>
        <taxon>Thermodesulfobacteriota</taxon>
        <taxon>Desulfovibrionia</taxon>
        <taxon>Desulfovibrionales</taxon>
        <taxon>Desulfovibrionaceae</taxon>
        <taxon>Paucidesulfovibrio</taxon>
    </lineage>
</organism>
<dbReference type="EMBL" id="FUYC01000003">
    <property type="protein sequence ID" value="SKA77878.1"/>
    <property type="molecule type" value="Genomic_DNA"/>
</dbReference>
<dbReference type="PROSITE" id="PS51257">
    <property type="entry name" value="PROKAR_LIPOPROTEIN"/>
    <property type="match status" value="1"/>
</dbReference>
<dbReference type="AlphaFoldDB" id="A0A1T4WLX7"/>
<sequence>MRHFMVWLCLMTPCLVVCGCSIRDASVPETLRKYRMVSHPTPRGFDVCDRFGCRGSVGVSLTAKQWSQVRSLLAPAAESPSTERRSIAQAVALLESFVGVQVGTSADVAKNDHAGAGQLDCVAESVNTSVYLFMLERDGLLRHHEVAPPTKRGTFIFYPHNTAVLLERASGRAFAVDSWFRDNGLPPYVVPLKVWRSGWRPEDGTDGLDSEDDMARQLDSEEGHGVS</sequence>
<gene>
    <name evidence="2" type="ORF">SAMN02745704_01057</name>
</gene>